<dbReference type="Pfam" id="PF00465">
    <property type="entry name" value="Fe-ADH"/>
    <property type="match status" value="1"/>
</dbReference>
<comment type="caution">
    <text evidence="8">The sequence shown here is derived from an EMBL/GenBank/DDBJ whole genome shotgun (WGS) entry which is preliminary data.</text>
</comment>
<keyword evidence="4" id="KW-0520">NAD</keyword>
<dbReference type="Gene3D" id="1.20.1090.10">
    <property type="entry name" value="Dehydroquinate synthase-like - alpha domain"/>
    <property type="match status" value="1"/>
</dbReference>
<reference evidence="8 9" key="1">
    <citation type="submission" date="2018-11" db="EMBL/GenBank/DDBJ databases">
        <title>Genomic Encyclopedia of Type Strains, Phase IV (KMG-IV): sequencing the most valuable type-strain genomes for metagenomic binning, comparative biology and taxonomic classification.</title>
        <authorList>
            <person name="Goeker M."/>
        </authorList>
    </citation>
    <scope>NUCLEOTIDE SEQUENCE [LARGE SCALE GENOMIC DNA]</scope>
    <source>
        <strain evidence="8 9">DSM 101684</strain>
    </source>
</reference>
<dbReference type="GO" id="GO:0004022">
    <property type="term" value="F:alcohol dehydrogenase (NAD+) activity"/>
    <property type="evidence" value="ECO:0007669"/>
    <property type="project" value="TreeGrafter"/>
</dbReference>
<comment type="similarity">
    <text evidence="2">Belongs to the iron-containing alcohol dehydrogenase family.</text>
</comment>
<dbReference type="FunFam" id="1.20.1090.10:FF:000001">
    <property type="entry name" value="Aldehyde-alcohol dehydrogenase"/>
    <property type="match status" value="1"/>
</dbReference>
<dbReference type="SUPFAM" id="SSF56796">
    <property type="entry name" value="Dehydroquinate synthase-like"/>
    <property type="match status" value="1"/>
</dbReference>
<dbReference type="PANTHER" id="PTHR11496:SF102">
    <property type="entry name" value="ALCOHOL DEHYDROGENASE 4"/>
    <property type="match status" value="1"/>
</dbReference>
<evidence type="ECO:0000256" key="3">
    <source>
        <dbReference type="ARBA" id="ARBA00023002"/>
    </source>
</evidence>
<dbReference type="CDD" id="cd08189">
    <property type="entry name" value="Fe-ADH-like"/>
    <property type="match status" value="1"/>
</dbReference>
<dbReference type="InterPro" id="IPR039697">
    <property type="entry name" value="Alcohol_dehydrogenase_Fe"/>
</dbReference>
<evidence type="ECO:0000259" key="7">
    <source>
        <dbReference type="Pfam" id="PF25137"/>
    </source>
</evidence>
<evidence type="ECO:0000256" key="1">
    <source>
        <dbReference type="ARBA" id="ARBA00001962"/>
    </source>
</evidence>
<evidence type="ECO:0000256" key="4">
    <source>
        <dbReference type="ARBA" id="ARBA00023027"/>
    </source>
</evidence>
<keyword evidence="9" id="KW-1185">Reference proteome</keyword>
<dbReference type="Gene3D" id="3.40.50.1970">
    <property type="match status" value="1"/>
</dbReference>
<dbReference type="PROSITE" id="PS00060">
    <property type="entry name" value="ADH_IRON_2"/>
    <property type="match status" value="1"/>
</dbReference>
<sequence>MSSSTVSIVQTARTLGLMTAKRAAGFVTRLLPIPQPSLLVGPDSSLRLAEAIGDFGHRKILFVTDAVVTKLGLARPMIEALEARGSKVAVFDQVLPDAPIPVIEEGIARFEAEHCDAIVAFGGGSVMDAAKVIGLAAANGRHPRDLVGYFRGRRGPAPLYAVPTTAGTGSEVTVAAVISDPEQHRKYVVADTRIVPRMAALDPKLMIGLPPEITAATGMDALTHAVEAFIGLWGTPTTDRLALSATSMVFEYLPRAYDRGDDLEAREKMALAATYAGMAFTRANVGYVHAIAHQLGGLYHTPHGLANAIVLPHVLRALLPQAAPKLAVLAERVGRAGRKTKLEDRALAFIKAVEAMNERLGIPRTLAALRAEDIPALARAAAHEADFNYPVPRVLSLEEIEAILRALLPDAAPTARAGTRTRRRSAQAPGTYSALP</sequence>
<accession>A0A3N4U8Q3</accession>
<dbReference type="AlphaFoldDB" id="A0A3N4U8Q3"/>
<dbReference type="InterPro" id="IPR001670">
    <property type="entry name" value="ADH_Fe/GldA"/>
</dbReference>
<gene>
    <name evidence="8" type="ORF">EDC62_1916</name>
</gene>
<dbReference type="EMBL" id="RKQL01000004">
    <property type="protein sequence ID" value="RPE66842.1"/>
    <property type="molecule type" value="Genomic_DNA"/>
</dbReference>
<evidence type="ECO:0000256" key="5">
    <source>
        <dbReference type="SAM" id="MobiDB-lite"/>
    </source>
</evidence>
<name>A0A3N4U8Q3_9BURK</name>
<dbReference type="FunFam" id="3.40.50.1970:FF:000003">
    <property type="entry name" value="Alcohol dehydrogenase, iron-containing"/>
    <property type="match status" value="1"/>
</dbReference>
<protein>
    <submittedName>
        <fullName evidence="8">Alcohol dehydrogenase class IV</fullName>
    </submittedName>
</protein>
<dbReference type="PANTHER" id="PTHR11496">
    <property type="entry name" value="ALCOHOL DEHYDROGENASE"/>
    <property type="match status" value="1"/>
</dbReference>
<evidence type="ECO:0000259" key="6">
    <source>
        <dbReference type="Pfam" id="PF00465"/>
    </source>
</evidence>
<proteinExistence type="inferred from homology"/>
<dbReference type="OrthoDB" id="9815791at2"/>
<evidence type="ECO:0000256" key="2">
    <source>
        <dbReference type="ARBA" id="ARBA00007358"/>
    </source>
</evidence>
<feature type="domain" description="Fe-containing alcohol dehydrogenase-like C-terminal" evidence="7">
    <location>
        <begin position="214"/>
        <end position="407"/>
    </location>
</feature>
<feature type="domain" description="Alcohol dehydrogenase iron-type/glycerol dehydrogenase GldA" evidence="6">
    <location>
        <begin position="38"/>
        <end position="203"/>
    </location>
</feature>
<dbReference type="InterPro" id="IPR018211">
    <property type="entry name" value="ADH_Fe_CS"/>
</dbReference>
<feature type="region of interest" description="Disordered" evidence="5">
    <location>
        <begin position="414"/>
        <end position="436"/>
    </location>
</feature>
<comment type="cofactor">
    <cofactor evidence="1">
        <name>Fe cation</name>
        <dbReference type="ChEBI" id="CHEBI:24875"/>
    </cofactor>
</comment>
<dbReference type="Proteomes" id="UP000272193">
    <property type="component" value="Unassembled WGS sequence"/>
</dbReference>
<organism evidence="8 9">
    <name type="scientific">Tibeticola sediminis</name>
    <dbReference type="NCBI Taxonomy" id="1917811"/>
    <lineage>
        <taxon>Bacteria</taxon>
        <taxon>Pseudomonadati</taxon>
        <taxon>Pseudomonadota</taxon>
        <taxon>Betaproteobacteria</taxon>
        <taxon>Burkholderiales</taxon>
        <taxon>Comamonadaceae</taxon>
        <taxon>Tibeticola</taxon>
    </lineage>
</organism>
<dbReference type="GO" id="GO:0046872">
    <property type="term" value="F:metal ion binding"/>
    <property type="evidence" value="ECO:0007669"/>
    <property type="project" value="InterPro"/>
</dbReference>
<evidence type="ECO:0000313" key="8">
    <source>
        <dbReference type="EMBL" id="RPE66842.1"/>
    </source>
</evidence>
<dbReference type="Pfam" id="PF25137">
    <property type="entry name" value="ADH_Fe_C"/>
    <property type="match status" value="1"/>
</dbReference>
<dbReference type="RefSeq" id="WP_124223038.1">
    <property type="nucleotide sequence ID" value="NZ_RKQL01000004.1"/>
</dbReference>
<dbReference type="InterPro" id="IPR056798">
    <property type="entry name" value="ADH_Fe_C"/>
</dbReference>
<evidence type="ECO:0000313" key="9">
    <source>
        <dbReference type="Proteomes" id="UP000272193"/>
    </source>
</evidence>
<keyword evidence="3" id="KW-0560">Oxidoreductase</keyword>